<reference evidence="2" key="1">
    <citation type="journal article" date="2019" name="Int. J. Syst. Evol. Microbiol.">
        <title>The Global Catalogue of Microorganisms (GCM) 10K type strain sequencing project: providing services to taxonomists for standard genome sequencing and annotation.</title>
        <authorList>
            <consortium name="The Broad Institute Genomics Platform"/>
            <consortium name="The Broad Institute Genome Sequencing Center for Infectious Disease"/>
            <person name="Wu L."/>
            <person name="Ma J."/>
        </authorList>
    </citation>
    <scope>NUCLEOTIDE SEQUENCE [LARGE SCALE GENOMIC DNA]</scope>
    <source>
        <strain evidence="2">PCU 266</strain>
    </source>
</reference>
<dbReference type="RefSeq" id="WP_344480071.1">
    <property type="nucleotide sequence ID" value="NZ_BAAASB010000014.1"/>
</dbReference>
<accession>A0ABW0AK68</accession>
<sequence>MLRSAAPDAYLLDLRAEAPAPVRAWPDAPTRTRLVGPDYDPAADADHRLSGGSLGDWFDAVLHTRRVTPVRPLRR</sequence>
<dbReference type="SUPFAM" id="SSF159501">
    <property type="entry name" value="EreA/ChaN-like"/>
    <property type="match status" value="1"/>
</dbReference>
<proteinExistence type="predicted"/>
<comment type="caution">
    <text evidence="1">The sequence shown here is derived from an EMBL/GenBank/DDBJ whole genome shotgun (WGS) entry which is preliminary data.</text>
</comment>
<gene>
    <name evidence="1" type="ORF">ACFPRH_20800</name>
</gene>
<dbReference type="Gene3D" id="3.40.1660.10">
    <property type="entry name" value="EreA-like (biosynthetic domain)"/>
    <property type="match status" value="1"/>
</dbReference>
<evidence type="ECO:0000313" key="1">
    <source>
        <dbReference type="EMBL" id="MFC5154178.1"/>
    </source>
</evidence>
<dbReference type="Proteomes" id="UP001596160">
    <property type="component" value="Unassembled WGS sequence"/>
</dbReference>
<protein>
    <submittedName>
        <fullName evidence="1">Erythromycin esterase family protein</fullName>
    </submittedName>
</protein>
<dbReference type="EMBL" id="JBHSKP010000013">
    <property type="protein sequence ID" value="MFC5154178.1"/>
    <property type="molecule type" value="Genomic_DNA"/>
</dbReference>
<organism evidence="1 2">
    <name type="scientific">Streptomyces amakusaensis</name>
    <dbReference type="NCBI Taxonomy" id="67271"/>
    <lineage>
        <taxon>Bacteria</taxon>
        <taxon>Bacillati</taxon>
        <taxon>Actinomycetota</taxon>
        <taxon>Actinomycetes</taxon>
        <taxon>Kitasatosporales</taxon>
        <taxon>Streptomycetaceae</taxon>
        <taxon>Streptomyces</taxon>
    </lineage>
</organism>
<keyword evidence="2" id="KW-1185">Reference proteome</keyword>
<evidence type="ECO:0000313" key="2">
    <source>
        <dbReference type="Proteomes" id="UP001596160"/>
    </source>
</evidence>
<name>A0ABW0AK68_9ACTN</name>